<proteinExistence type="predicted"/>
<evidence type="ECO:0000313" key="8">
    <source>
        <dbReference type="EnsemblProtists" id="EOD34652"/>
    </source>
</evidence>
<dbReference type="Proteomes" id="UP000013827">
    <property type="component" value="Unassembled WGS sequence"/>
</dbReference>
<protein>
    <recommendedName>
        <fullName evidence="10">Bromo domain-containing protein</fullName>
    </recommendedName>
</protein>
<dbReference type="SUPFAM" id="SSF47370">
    <property type="entry name" value="Bromodomain"/>
    <property type="match status" value="2"/>
</dbReference>
<evidence type="ECO:0000256" key="3">
    <source>
        <dbReference type="ARBA" id="ARBA00023163"/>
    </source>
</evidence>
<feature type="compositionally biased region" description="Gly residues" evidence="5">
    <location>
        <begin position="125"/>
        <end position="134"/>
    </location>
</feature>
<dbReference type="PROSITE" id="PS51525">
    <property type="entry name" value="NET"/>
    <property type="match status" value="1"/>
</dbReference>
<dbReference type="InterPro" id="IPR036427">
    <property type="entry name" value="Bromodomain-like_sf"/>
</dbReference>
<dbReference type="GeneID" id="17279923"/>
<feature type="domain" description="NET" evidence="7">
    <location>
        <begin position="248"/>
        <end position="331"/>
    </location>
</feature>
<accession>A0A0D3KFW7</accession>
<keyword evidence="3" id="KW-0804">Transcription</keyword>
<evidence type="ECO:0000256" key="5">
    <source>
        <dbReference type="SAM" id="MobiDB-lite"/>
    </source>
</evidence>
<dbReference type="Pfam" id="PF17035">
    <property type="entry name" value="BET"/>
    <property type="match status" value="1"/>
</dbReference>
<keyword evidence="2 4" id="KW-0103">Bromodomain</keyword>
<dbReference type="PaxDb" id="2903-EOD34652"/>
<dbReference type="InterPro" id="IPR027353">
    <property type="entry name" value="NET_dom"/>
</dbReference>
<evidence type="ECO:0000259" key="6">
    <source>
        <dbReference type="PROSITE" id="PS50014"/>
    </source>
</evidence>
<feature type="region of interest" description="Disordered" evidence="5">
    <location>
        <begin position="116"/>
        <end position="137"/>
    </location>
</feature>
<dbReference type="PANTHER" id="PTHR45926">
    <property type="entry name" value="OSJNBA0053K19.4 PROTEIN"/>
    <property type="match status" value="1"/>
</dbReference>
<keyword evidence="9" id="KW-1185">Reference proteome</keyword>
<dbReference type="Gene3D" id="1.20.1270.220">
    <property type="match status" value="1"/>
</dbReference>
<reference evidence="8" key="2">
    <citation type="submission" date="2024-10" db="UniProtKB">
        <authorList>
            <consortium name="EnsemblProtists"/>
        </authorList>
    </citation>
    <scope>IDENTIFICATION</scope>
</reference>
<feature type="domain" description="Bromo" evidence="6">
    <location>
        <begin position="30"/>
        <end position="102"/>
    </location>
</feature>
<dbReference type="Gene3D" id="1.20.920.10">
    <property type="entry name" value="Bromodomain-like"/>
    <property type="match status" value="2"/>
</dbReference>
<feature type="domain" description="Bromo" evidence="6">
    <location>
        <begin position="153"/>
        <end position="225"/>
    </location>
</feature>
<evidence type="ECO:0000256" key="4">
    <source>
        <dbReference type="PROSITE-ProRule" id="PRU00035"/>
    </source>
</evidence>
<evidence type="ECO:0000256" key="2">
    <source>
        <dbReference type="ARBA" id="ARBA00023117"/>
    </source>
</evidence>
<dbReference type="HOGENOM" id="CLU_837926_0_0_1"/>
<reference evidence="9" key="1">
    <citation type="journal article" date="2013" name="Nature">
        <title>Pan genome of the phytoplankton Emiliania underpins its global distribution.</title>
        <authorList>
            <person name="Read B.A."/>
            <person name="Kegel J."/>
            <person name="Klute M.J."/>
            <person name="Kuo A."/>
            <person name="Lefebvre S.C."/>
            <person name="Maumus F."/>
            <person name="Mayer C."/>
            <person name="Miller J."/>
            <person name="Monier A."/>
            <person name="Salamov A."/>
            <person name="Young J."/>
            <person name="Aguilar M."/>
            <person name="Claverie J.M."/>
            <person name="Frickenhaus S."/>
            <person name="Gonzalez K."/>
            <person name="Herman E.K."/>
            <person name="Lin Y.C."/>
            <person name="Napier J."/>
            <person name="Ogata H."/>
            <person name="Sarno A.F."/>
            <person name="Shmutz J."/>
            <person name="Schroeder D."/>
            <person name="de Vargas C."/>
            <person name="Verret F."/>
            <person name="von Dassow P."/>
            <person name="Valentin K."/>
            <person name="Van de Peer Y."/>
            <person name="Wheeler G."/>
            <person name="Dacks J.B."/>
            <person name="Delwiche C.F."/>
            <person name="Dyhrman S.T."/>
            <person name="Glockner G."/>
            <person name="John U."/>
            <person name="Richards T."/>
            <person name="Worden A.Z."/>
            <person name="Zhang X."/>
            <person name="Grigoriev I.V."/>
            <person name="Allen A.E."/>
            <person name="Bidle K."/>
            <person name="Borodovsky M."/>
            <person name="Bowler C."/>
            <person name="Brownlee C."/>
            <person name="Cock J.M."/>
            <person name="Elias M."/>
            <person name="Gladyshev V.N."/>
            <person name="Groth M."/>
            <person name="Guda C."/>
            <person name="Hadaegh A."/>
            <person name="Iglesias-Rodriguez M.D."/>
            <person name="Jenkins J."/>
            <person name="Jones B.M."/>
            <person name="Lawson T."/>
            <person name="Leese F."/>
            <person name="Lindquist E."/>
            <person name="Lobanov A."/>
            <person name="Lomsadze A."/>
            <person name="Malik S.B."/>
            <person name="Marsh M.E."/>
            <person name="Mackinder L."/>
            <person name="Mock T."/>
            <person name="Mueller-Roeber B."/>
            <person name="Pagarete A."/>
            <person name="Parker M."/>
            <person name="Probert I."/>
            <person name="Quesneville H."/>
            <person name="Raines C."/>
            <person name="Rensing S.A."/>
            <person name="Riano-Pachon D.M."/>
            <person name="Richier S."/>
            <person name="Rokitta S."/>
            <person name="Shiraiwa Y."/>
            <person name="Soanes D.M."/>
            <person name="van der Giezen M."/>
            <person name="Wahlund T.M."/>
            <person name="Williams B."/>
            <person name="Wilson W."/>
            <person name="Wolfe G."/>
            <person name="Wurch L.L."/>
        </authorList>
    </citation>
    <scope>NUCLEOTIDE SEQUENCE</scope>
</reference>
<dbReference type="InterPro" id="IPR001487">
    <property type="entry name" value="Bromodomain"/>
</dbReference>
<evidence type="ECO:0000256" key="1">
    <source>
        <dbReference type="ARBA" id="ARBA00023015"/>
    </source>
</evidence>
<dbReference type="Pfam" id="PF00439">
    <property type="entry name" value="Bromodomain"/>
    <property type="match status" value="2"/>
</dbReference>
<name>A0A0D3KFW7_EMIH1</name>
<dbReference type="InterPro" id="IPR038336">
    <property type="entry name" value="NET_sf"/>
</dbReference>
<evidence type="ECO:0008006" key="10">
    <source>
        <dbReference type="Google" id="ProtNLM"/>
    </source>
</evidence>
<dbReference type="PROSITE" id="PS50014">
    <property type="entry name" value="BROMODOMAIN_2"/>
    <property type="match status" value="2"/>
</dbReference>
<dbReference type="SMART" id="SM00297">
    <property type="entry name" value="BROMO"/>
    <property type="match status" value="2"/>
</dbReference>
<organism evidence="8 9">
    <name type="scientific">Emiliania huxleyi (strain CCMP1516)</name>
    <dbReference type="NCBI Taxonomy" id="280463"/>
    <lineage>
        <taxon>Eukaryota</taxon>
        <taxon>Haptista</taxon>
        <taxon>Haptophyta</taxon>
        <taxon>Prymnesiophyceae</taxon>
        <taxon>Isochrysidales</taxon>
        <taxon>Noelaerhabdaceae</taxon>
        <taxon>Emiliania</taxon>
    </lineage>
</organism>
<dbReference type="EnsemblProtists" id="EOD34652">
    <property type="protein sequence ID" value="EOD34652"/>
    <property type="gene ID" value="EMIHUDRAFT_441219"/>
</dbReference>
<dbReference type="KEGG" id="ehx:EMIHUDRAFT_441219"/>
<dbReference type="OMA" id="TELTFEM"/>
<evidence type="ECO:0000259" key="7">
    <source>
        <dbReference type="PROSITE" id="PS51525"/>
    </source>
</evidence>
<evidence type="ECO:0000313" key="9">
    <source>
        <dbReference type="Proteomes" id="UP000013827"/>
    </source>
</evidence>
<dbReference type="PRINTS" id="PR00503">
    <property type="entry name" value="BROMODOMAIN"/>
</dbReference>
<dbReference type="RefSeq" id="XP_005787081.1">
    <property type="nucleotide sequence ID" value="XM_005787024.1"/>
</dbReference>
<dbReference type="AlphaFoldDB" id="A0A0D3KFW7"/>
<keyword evidence="1" id="KW-0805">Transcription regulation</keyword>
<sequence length="332" mass="35564">MVGTTSKKQKLSPGVEANVKACQNVLKALKKSHVSAPFAVPVDWKALNLPLYPKMIKHPMDLGTIEKKLLAGRYSAVSDFAADISLVWDNAQTFNSDGSEIYDAAAQLRELSDAQLSGVSPGPLSDGGGGGGASGSLSGDELGQCKAVLREIKKKDIADPFLTPVDWKALGIPDYPTVVKRPMDLGTVSSQLEGGHYSSVRQLAADVDLVWKNAMTYNIDGSWIYQSASKLKAFADAKFSPLLSASGGGGAEGEVTELTFEMKAQLNQNANLLSSKDLYGMVGIVEESCKKALDATNPSEVEIDIDTLDLATFLKVERYVQDCLARQKKKSK</sequence>
<dbReference type="eggNOG" id="KOG1474">
    <property type="taxonomic scope" value="Eukaryota"/>
</dbReference>